<dbReference type="GO" id="GO:1990404">
    <property type="term" value="F:NAD+-protein mono-ADP-ribosyltransferase activity"/>
    <property type="evidence" value="ECO:0007669"/>
    <property type="project" value="TreeGrafter"/>
</dbReference>
<dbReference type="SUPFAM" id="SSF57850">
    <property type="entry name" value="RING/U-box"/>
    <property type="match status" value="1"/>
</dbReference>
<dbReference type="InterPro" id="IPR012317">
    <property type="entry name" value="Poly(ADP-ribose)pol_cat_dom"/>
</dbReference>
<evidence type="ECO:0000256" key="2">
    <source>
        <dbReference type="ARBA" id="ARBA00022771"/>
    </source>
</evidence>
<name>A0A9D4EQW2_DREPO</name>
<dbReference type="PANTHER" id="PTHR45740:SF2">
    <property type="entry name" value="POLY [ADP-RIBOSE] POLYMERASE"/>
    <property type="match status" value="1"/>
</dbReference>
<accession>A0A9D4EQW2</accession>
<dbReference type="Gene3D" id="3.90.228.10">
    <property type="match status" value="1"/>
</dbReference>
<reference evidence="7" key="2">
    <citation type="submission" date="2020-11" db="EMBL/GenBank/DDBJ databases">
        <authorList>
            <person name="McCartney M.A."/>
            <person name="Auch B."/>
            <person name="Kono T."/>
            <person name="Mallez S."/>
            <person name="Becker A."/>
            <person name="Gohl D.M."/>
            <person name="Silverstein K.A.T."/>
            <person name="Koren S."/>
            <person name="Bechman K.B."/>
            <person name="Herman A."/>
            <person name="Abrahante J.E."/>
            <person name="Garbe J."/>
        </authorList>
    </citation>
    <scope>NUCLEOTIDE SEQUENCE</scope>
    <source>
        <strain evidence="7">Duluth1</strain>
        <tissue evidence="7">Whole animal</tissue>
    </source>
</reference>
<dbReference type="InterPro" id="IPR051712">
    <property type="entry name" value="ARTD-AVP"/>
</dbReference>
<dbReference type="GO" id="GO:0008270">
    <property type="term" value="F:zinc ion binding"/>
    <property type="evidence" value="ECO:0007669"/>
    <property type="project" value="UniProtKB-KW"/>
</dbReference>
<dbReference type="EMBL" id="JAIWYP010000008">
    <property type="protein sequence ID" value="KAH3784049.1"/>
    <property type="molecule type" value="Genomic_DNA"/>
</dbReference>
<feature type="domain" description="PARP catalytic" evidence="6">
    <location>
        <begin position="194"/>
        <end position="392"/>
    </location>
</feature>
<dbReference type="EC" id="2.4.2.-" evidence="4"/>
<reference evidence="7" key="1">
    <citation type="journal article" date="2019" name="bioRxiv">
        <title>The Genome of the Zebra Mussel, Dreissena polymorpha: A Resource for Invasive Species Research.</title>
        <authorList>
            <person name="McCartney M.A."/>
            <person name="Auch B."/>
            <person name="Kono T."/>
            <person name="Mallez S."/>
            <person name="Zhang Y."/>
            <person name="Obille A."/>
            <person name="Becker A."/>
            <person name="Abrahante J.E."/>
            <person name="Garbe J."/>
            <person name="Badalamenti J.P."/>
            <person name="Herman A."/>
            <person name="Mangelson H."/>
            <person name="Liachko I."/>
            <person name="Sullivan S."/>
            <person name="Sone E.D."/>
            <person name="Koren S."/>
            <person name="Silverstein K.A.T."/>
            <person name="Beckman K.B."/>
            <person name="Gohl D.M."/>
        </authorList>
    </citation>
    <scope>NUCLEOTIDE SEQUENCE</scope>
    <source>
        <strain evidence="7">Duluth1</strain>
        <tissue evidence="7">Whole animal</tissue>
    </source>
</reference>
<evidence type="ECO:0000259" key="6">
    <source>
        <dbReference type="PROSITE" id="PS51059"/>
    </source>
</evidence>
<dbReference type="Pfam" id="PF00644">
    <property type="entry name" value="PARP"/>
    <property type="match status" value="1"/>
</dbReference>
<dbReference type="PROSITE" id="PS51059">
    <property type="entry name" value="PARP_CATALYTIC"/>
    <property type="match status" value="1"/>
</dbReference>
<evidence type="ECO:0000256" key="3">
    <source>
        <dbReference type="ARBA" id="ARBA00022833"/>
    </source>
</evidence>
<feature type="region of interest" description="Disordered" evidence="5">
    <location>
        <begin position="83"/>
        <end position="104"/>
    </location>
</feature>
<keyword evidence="4" id="KW-0808">Transferase</keyword>
<dbReference type="SUPFAM" id="SSF56399">
    <property type="entry name" value="ADP-ribosylation"/>
    <property type="match status" value="1"/>
</dbReference>
<keyword evidence="1" id="KW-0479">Metal-binding</keyword>
<dbReference type="GO" id="GO:0003950">
    <property type="term" value="F:NAD+ poly-ADP-ribosyltransferase activity"/>
    <property type="evidence" value="ECO:0007669"/>
    <property type="project" value="UniProtKB-UniRule"/>
</dbReference>
<evidence type="ECO:0000313" key="8">
    <source>
        <dbReference type="Proteomes" id="UP000828390"/>
    </source>
</evidence>
<organism evidence="7 8">
    <name type="scientific">Dreissena polymorpha</name>
    <name type="common">Zebra mussel</name>
    <name type="synonym">Mytilus polymorpha</name>
    <dbReference type="NCBI Taxonomy" id="45954"/>
    <lineage>
        <taxon>Eukaryota</taxon>
        <taxon>Metazoa</taxon>
        <taxon>Spiralia</taxon>
        <taxon>Lophotrochozoa</taxon>
        <taxon>Mollusca</taxon>
        <taxon>Bivalvia</taxon>
        <taxon>Autobranchia</taxon>
        <taxon>Heteroconchia</taxon>
        <taxon>Euheterodonta</taxon>
        <taxon>Imparidentia</taxon>
        <taxon>Neoheterodontei</taxon>
        <taxon>Myida</taxon>
        <taxon>Dreissenoidea</taxon>
        <taxon>Dreissenidae</taxon>
        <taxon>Dreissena</taxon>
    </lineage>
</organism>
<evidence type="ECO:0000256" key="1">
    <source>
        <dbReference type="ARBA" id="ARBA00022723"/>
    </source>
</evidence>
<keyword evidence="4" id="KW-0328">Glycosyltransferase</keyword>
<evidence type="ECO:0000256" key="5">
    <source>
        <dbReference type="SAM" id="MobiDB-lite"/>
    </source>
</evidence>
<comment type="caution">
    <text evidence="7">The sequence shown here is derived from an EMBL/GenBank/DDBJ whole genome shotgun (WGS) entry which is preliminary data.</text>
</comment>
<dbReference type="AlphaFoldDB" id="A0A9D4EQW2"/>
<dbReference type="Gene3D" id="3.30.60.90">
    <property type="match status" value="1"/>
</dbReference>
<protein>
    <recommendedName>
        <fullName evidence="4">Poly [ADP-ribose] polymerase</fullName>
        <shortName evidence="4">PARP</shortName>
        <ecNumber evidence="4">2.4.2.-</ecNumber>
    </recommendedName>
</protein>
<dbReference type="CDD" id="cd01439">
    <property type="entry name" value="TCCD_inducible_PARP_like"/>
    <property type="match status" value="1"/>
</dbReference>
<keyword evidence="8" id="KW-1185">Reference proteome</keyword>
<keyword evidence="2" id="KW-0863">Zinc-finger</keyword>
<evidence type="ECO:0000256" key="4">
    <source>
        <dbReference type="RuleBase" id="RU362114"/>
    </source>
</evidence>
<dbReference type="GO" id="GO:0005634">
    <property type="term" value="C:nucleus"/>
    <property type="evidence" value="ECO:0007669"/>
    <property type="project" value="TreeGrafter"/>
</dbReference>
<dbReference type="InterPro" id="IPR043145">
    <property type="entry name" value="Znf_ZZ_sf"/>
</dbReference>
<keyword evidence="3" id="KW-0862">Zinc</keyword>
<gene>
    <name evidence="7" type="ORF">DPMN_162000</name>
</gene>
<feature type="compositionally biased region" description="Basic and acidic residues" evidence="5">
    <location>
        <begin position="171"/>
        <end position="186"/>
    </location>
</feature>
<keyword evidence="4" id="KW-0520">NAD</keyword>
<dbReference type="PANTHER" id="PTHR45740">
    <property type="entry name" value="POLY [ADP-RIBOSE] POLYMERASE"/>
    <property type="match status" value="1"/>
</dbReference>
<dbReference type="OrthoDB" id="438889at2759"/>
<feature type="region of interest" description="Disordered" evidence="5">
    <location>
        <begin position="171"/>
        <end position="198"/>
    </location>
</feature>
<dbReference type="Proteomes" id="UP000828390">
    <property type="component" value="Unassembled WGS sequence"/>
</dbReference>
<sequence>MSFFEKNYGSMFMDEGPHSLASQLQVKGFCTRSSQCLAKNYSYRFKRGSEHKRMFQNYDPDAENRLHKILARQYEEECKMRNMSNSVGQREPPGSLSVKVDGSRARSLKALPKSISPTSTGSGKKCDVCNVSPVRDTHRKCKEFPDYDICPTCYEDTRKMQDMSHSIRQKEHQSELLTKEQKKENEVPEQSSIFPSDWSDMKPDKHVKEVYLASSSEEFITVMGNFIQTLDNEIVSIRKVQNTYLWEFYFFKRKQMEHINGKIGANEMNLFHGTKPDIIQTVCANNLDMRLAGTNTGSIYGNGTYFASSAKTSEQYSTPDPKTGHKFMLQCRVLVGRWTKGQHGLRRPPEVEQTSDGYVRLYDSCVDNVDDPSIFCIFDHVQYYPEYIIEYK</sequence>
<evidence type="ECO:0000313" key="7">
    <source>
        <dbReference type="EMBL" id="KAH3784049.1"/>
    </source>
</evidence>
<proteinExistence type="predicted"/>